<dbReference type="Pfam" id="PF00528">
    <property type="entry name" value="BPD_transp_1"/>
    <property type="match status" value="1"/>
</dbReference>
<dbReference type="CDD" id="cd06261">
    <property type="entry name" value="TM_PBP2"/>
    <property type="match status" value="1"/>
</dbReference>
<evidence type="ECO:0000259" key="8">
    <source>
        <dbReference type="PROSITE" id="PS50928"/>
    </source>
</evidence>
<dbReference type="PANTHER" id="PTHR30193:SF37">
    <property type="entry name" value="INNER MEMBRANE ABC TRANSPORTER PERMEASE PROTEIN YCJO"/>
    <property type="match status" value="1"/>
</dbReference>
<evidence type="ECO:0000313" key="10">
    <source>
        <dbReference type="Proteomes" id="UP000184386"/>
    </source>
</evidence>
<feature type="transmembrane region" description="Helical" evidence="7">
    <location>
        <begin position="12"/>
        <end position="36"/>
    </location>
</feature>
<dbReference type="EMBL" id="FRAC01000013">
    <property type="protein sequence ID" value="SHK52986.1"/>
    <property type="molecule type" value="Genomic_DNA"/>
</dbReference>
<evidence type="ECO:0000256" key="3">
    <source>
        <dbReference type="ARBA" id="ARBA00022475"/>
    </source>
</evidence>
<dbReference type="AlphaFoldDB" id="A0A1M6T7X7"/>
<keyword evidence="6 7" id="KW-0472">Membrane</keyword>
<feature type="transmembrane region" description="Helical" evidence="7">
    <location>
        <begin position="263"/>
        <end position="288"/>
    </location>
</feature>
<evidence type="ECO:0000313" key="9">
    <source>
        <dbReference type="EMBL" id="SHK52986.1"/>
    </source>
</evidence>
<keyword evidence="2 7" id="KW-0813">Transport</keyword>
<evidence type="ECO:0000256" key="5">
    <source>
        <dbReference type="ARBA" id="ARBA00022989"/>
    </source>
</evidence>
<comment type="subcellular location">
    <subcellularLocation>
        <location evidence="1 7">Cell membrane</location>
        <topology evidence="1 7">Multi-pass membrane protein</topology>
    </subcellularLocation>
</comment>
<dbReference type="Gene3D" id="1.10.3720.10">
    <property type="entry name" value="MetI-like"/>
    <property type="match status" value="1"/>
</dbReference>
<dbReference type="InterPro" id="IPR051393">
    <property type="entry name" value="ABC_transporter_permease"/>
</dbReference>
<evidence type="ECO:0000256" key="6">
    <source>
        <dbReference type="ARBA" id="ARBA00023136"/>
    </source>
</evidence>
<dbReference type="InterPro" id="IPR000515">
    <property type="entry name" value="MetI-like"/>
</dbReference>
<evidence type="ECO:0000256" key="4">
    <source>
        <dbReference type="ARBA" id="ARBA00022692"/>
    </source>
</evidence>
<feature type="transmembrane region" description="Helical" evidence="7">
    <location>
        <begin position="106"/>
        <end position="125"/>
    </location>
</feature>
<accession>A0A1M6T7X7</accession>
<protein>
    <submittedName>
        <fullName evidence="9">Raffinose/stachyose/melibiose transport system permease protein</fullName>
    </submittedName>
</protein>
<feature type="domain" description="ABC transmembrane type-1" evidence="8">
    <location>
        <begin position="70"/>
        <end position="284"/>
    </location>
</feature>
<reference evidence="9 10" key="1">
    <citation type="submission" date="2016-11" db="EMBL/GenBank/DDBJ databases">
        <authorList>
            <person name="Jaros S."/>
            <person name="Januszkiewicz K."/>
            <person name="Wedrychowicz H."/>
        </authorList>
    </citation>
    <scope>NUCLEOTIDE SEQUENCE [LARGE SCALE GENOMIC DNA]</scope>
    <source>
        <strain evidence="9 10">DSM 15929</strain>
    </source>
</reference>
<evidence type="ECO:0000256" key="7">
    <source>
        <dbReference type="RuleBase" id="RU363032"/>
    </source>
</evidence>
<dbReference type="STRING" id="1121322.SAMN02745136_02684"/>
<comment type="similarity">
    <text evidence="7">Belongs to the binding-protein-dependent transport system permease family.</text>
</comment>
<evidence type="ECO:0000256" key="1">
    <source>
        <dbReference type="ARBA" id="ARBA00004651"/>
    </source>
</evidence>
<proteinExistence type="inferred from homology"/>
<gene>
    <name evidence="9" type="ORF">SAMN02745136_02684</name>
</gene>
<evidence type="ECO:0000256" key="2">
    <source>
        <dbReference type="ARBA" id="ARBA00022448"/>
    </source>
</evidence>
<dbReference type="SUPFAM" id="SSF161098">
    <property type="entry name" value="MetI-like"/>
    <property type="match status" value="1"/>
</dbReference>
<dbReference type="OrthoDB" id="42781at2"/>
<feature type="transmembrane region" description="Helical" evidence="7">
    <location>
        <begin position="159"/>
        <end position="182"/>
    </location>
</feature>
<feature type="transmembrane region" description="Helical" evidence="7">
    <location>
        <begin position="73"/>
        <end position="94"/>
    </location>
</feature>
<dbReference type="PANTHER" id="PTHR30193">
    <property type="entry name" value="ABC TRANSPORTER PERMEASE PROTEIN"/>
    <property type="match status" value="1"/>
</dbReference>
<sequence length="293" mass="32477">MKKLYSNKLTIILFILPALLLFLLILVAPIFISGYYSFFDWNGFGKKTFIGMENYGELFTSNSIGFVKALGNALLLALLSVAVQLPLALGLALLLGKGRKGERGFLSIYFMPVLISTVVIGQLWLKIYNPSYGLLNVALRSLGLDSLAKIWLGEKTTALGAAFVPILWQYVGYHMLLMYAGIKSVPPEYREAAMIDGAREGQVNRYIILPYIKPILKISTIFAVTGSLKSFDLIYVLTNGGPLHATEVPSTLMISMLFLRNRYGMGSTIAFLLIILCFTFALIIGCIFRDKED</sequence>
<organism evidence="9 10">
    <name type="scientific">Anaerocolumna jejuensis DSM 15929</name>
    <dbReference type="NCBI Taxonomy" id="1121322"/>
    <lineage>
        <taxon>Bacteria</taxon>
        <taxon>Bacillati</taxon>
        <taxon>Bacillota</taxon>
        <taxon>Clostridia</taxon>
        <taxon>Lachnospirales</taxon>
        <taxon>Lachnospiraceae</taxon>
        <taxon>Anaerocolumna</taxon>
    </lineage>
</organism>
<dbReference type="Proteomes" id="UP000184386">
    <property type="component" value="Unassembled WGS sequence"/>
</dbReference>
<name>A0A1M6T7X7_9FIRM</name>
<keyword evidence="10" id="KW-1185">Reference proteome</keyword>
<keyword evidence="5 7" id="KW-1133">Transmembrane helix</keyword>
<keyword evidence="4 7" id="KW-0812">Transmembrane</keyword>
<dbReference type="GO" id="GO:0055085">
    <property type="term" value="P:transmembrane transport"/>
    <property type="evidence" value="ECO:0007669"/>
    <property type="project" value="InterPro"/>
</dbReference>
<dbReference type="PROSITE" id="PS50928">
    <property type="entry name" value="ABC_TM1"/>
    <property type="match status" value="1"/>
</dbReference>
<dbReference type="GO" id="GO:0005886">
    <property type="term" value="C:plasma membrane"/>
    <property type="evidence" value="ECO:0007669"/>
    <property type="project" value="UniProtKB-SubCell"/>
</dbReference>
<keyword evidence="3" id="KW-1003">Cell membrane</keyword>
<dbReference type="InterPro" id="IPR035906">
    <property type="entry name" value="MetI-like_sf"/>
</dbReference>